<dbReference type="InterPro" id="IPR011050">
    <property type="entry name" value="Pectin_lyase_fold/virulence"/>
</dbReference>
<comment type="caution">
    <text evidence="2">The sequence shown here is derived from an EMBL/GenBank/DDBJ whole genome shotgun (WGS) entry which is preliminary data.</text>
</comment>
<dbReference type="Gene3D" id="2.160.20.10">
    <property type="entry name" value="Single-stranded right-handed beta-helix, Pectin lyase-like"/>
    <property type="match status" value="2"/>
</dbReference>
<reference evidence="2 3" key="1">
    <citation type="submission" date="2017-05" db="EMBL/GenBank/DDBJ databases">
        <title>Host range expansion of the Methanosphaera genus to humans and monogastric animals involves recent and extensive reduction in genome content.</title>
        <authorList>
            <person name="Hoedt E.C."/>
            <person name="Volmer J.G."/>
            <person name="Parks D.H."/>
            <person name="Rosewarne C.P."/>
            <person name="Denman S.E."/>
            <person name="Mcsweeney C.S."/>
            <person name="O Cuiv P."/>
            <person name="Hugenholtz P."/>
            <person name="Tyson G.W."/>
            <person name="Morrison M."/>
        </authorList>
    </citation>
    <scope>NUCLEOTIDE SEQUENCE [LARGE SCALE GENOMIC DNA]</scope>
    <source>
        <strain evidence="2 3">PA5</strain>
    </source>
</reference>
<dbReference type="PANTHER" id="PTHR11319:SF35">
    <property type="entry name" value="OUTER MEMBRANE PROTEIN PMPC-RELATED"/>
    <property type="match status" value="1"/>
</dbReference>
<evidence type="ECO:0000313" key="2">
    <source>
        <dbReference type="EMBL" id="RAP03731.1"/>
    </source>
</evidence>
<dbReference type="SUPFAM" id="SSF51126">
    <property type="entry name" value="Pectin lyase-like"/>
    <property type="match status" value="4"/>
</dbReference>
<gene>
    <name evidence="2" type="ORF">CA615_00720</name>
</gene>
<dbReference type="SMART" id="SM00710">
    <property type="entry name" value="PbH1"/>
    <property type="match status" value="28"/>
</dbReference>
<dbReference type="EMBL" id="NGJK01000008">
    <property type="protein sequence ID" value="RAP03731.1"/>
    <property type="molecule type" value="Genomic_DNA"/>
</dbReference>
<dbReference type="Pfam" id="PF13229">
    <property type="entry name" value="Beta_helix"/>
    <property type="match status" value="2"/>
</dbReference>
<dbReference type="RefSeq" id="WP_112149269.1">
    <property type="nucleotide sequence ID" value="NZ_NGJK01000008.1"/>
</dbReference>
<name>A0A328Q0K3_9EURY</name>
<dbReference type="PANTHER" id="PTHR11319">
    <property type="entry name" value="G PROTEIN-COUPLED RECEPTOR-RELATED"/>
    <property type="match status" value="1"/>
</dbReference>
<protein>
    <recommendedName>
        <fullName evidence="1">Right handed beta helix domain-containing protein</fullName>
    </recommendedName>
</protein>
<dbReference type="InterPro" id="IPR039448">
    <property type="entry name" value="Beta_helix"/>
</dbReference>
<dbReference type="Proteomes" id="UP000248557">
    <property type="component" value="Unassembled WGS sequence"/>
</dbReference>
<feature type="domain" description="Right handed beta helix" evidence="1">
    <location>
        <begin position="2091"/>
        <end position="2265"/>
    </location>
</feature>
<proteinExistence type="predicted"/>
<feature type="domain" description="Right handed beta helix" evidence="1">
    <location>
        <begin position="1194"/>
        <end position="1350"/>
    </location>
</feature>
<sequence length="2774" mass="300425">MITRNKALFFVFTLVLLLTVSIGAISASDVGNDTDLSVSGSDNINLCDASYDTTSYDNKVVSDNKKSVTKSVSKDVISDKKIDTTKNSNINTKQEVVKKDIKTSNSLKREDKASFTDLNTQITSSDNITLNNDYVRGSGEDAITINKTIIINGNGHTFDANQMDGTFIIGSNADVTISNAKFTNYKAVGSSTTKASVYVDGGKLTLINVTFENNNGSFGSVLHAYDGVTKIYNSTFRGLNYGSQGAIQHSYGTLIVDGSVFNGTTSNNGAIQIRYGSAIANVTNTTFVNNMANNYGGAINNKGDLFVDNCIFDSNRAGTNGGAIALRGSKTITIQNSVFKSNKVEGTASSKRGGAICANNGFLILKNNTMTNNYAVNGSNIFVWYSNTVYTTYIKFDKATAVEDEVFNVIARVTDDMGNSISNLDVNFTINGKNYTAPLIEGVANISISDALEPGNYTITGSYAGAVIENITVTEGNLEVVAADVFKYKMLQEKIDTDTTGIITLEKDVKRGSIEDKVVVNKTITIDGNGLFVNANKGRIFDITNGATLTLKNMIIFKTISGEGAIANITGSSHLVLNNVTIINNTGVSTNNKQSSLIYVDPTSTLNINNSIIENNTGAIIGLQGTGVINNTKVYNITAMGENDQGFINNEATKTNSLTIVNSIFDKNTGRLGGIYGARQNGQLIIKNTTFTNNLLTRGSGTVYAGGTTDISNSSFINNAANGYSSSGTAIYNKGALVVNNSVFINNTLPTGKKGSIIYNDYGGDCSITYSILIPAGEGSALYNNYETIPTANYNWWGTNTNPKKYLDHGSDYDYDLEEETEYSDFKVDYWVVLDTKLTPSSDIPYGSTVTITSTLNTYTDNNGVIKNLDSKLPDGVVVDYTSNKGVFDKTQTTIVDGTTTNEYTVTSPSAQINITQATQTNTFNINAIMPTPQKYVITESNFYDYFNNDGTIKLDKVVYGSQLEFSGTLTNKHMIINLPLNLTSHTTQAVFTNAHITILADGEDTNITNLIINNDNYEENVILLNTTRNINIKNNTITAKSTDKIHTIELIDTNKTNIENNTITTNGPSNVIKYDEFYMGYPDTSSIKLYNSNNNIIVNNNIKTKATSTDGKTFNTITGVEVYGNVMNFDEDITSNNNQIINNNITTEGMSEVYGVFVSSKVNNNTISYNNITGSADRYTAGIQLVGPATLNTISYNKVNATAKNITYGIIVTTNDMGKVEENNITNNDVLTKSSTSYAIELYGANKNNVKYNNLINNQDAPDYAMGIGLYQSKENNITDNNINLVGYEVEKPVLGDQITPENVGIKLMQNSNTNIIKNNDITSISTNVNNYAINITKSSSNTVTLNTLTATTRLGDLAVTTDSQNTIENNKPEVIITNDNYGDYFDEDGNIKNLNSGMTIYLSGEFKNKNFIIDRKLNILSYTTQAVLYNSTFVFVDGASDSSLENIIINNNDYDTYVISINGANNITLKNNTITQENTEGATHGIQLENSKYNTIHNNTINIKGLSYVIQYVNYVGHSNTTAIQGYNSCHNTITENKINVVATGLGDASSITDTIIGIEFIGNSMDYSNIIEAKNNTIARNTITLDGQSYAYAIKVADKADNTNITYNDIKSHAKGSAYGVDFEGPAQSSYITNNRINTTAQDFTYGILIQSIMGKVNILTIDSNIINCTSSTGYAIELYNVGKPKIINNNLTVTGNFSMGIGARKITDGSILNNNITTTGNSSGRNASSVDEITPENVGIKLTFKSEDNTIQNNHIITSDVAEGINVYTIIANDSTSNIITHNTLYSTNLVGSKSVNASNNTVRENLPATPSNITIALTTPISVEVGDTENITVRFYDEDGNLVTYGKVTFKYGDKEETIDVVNGMATLAYVGVAPGIQVLDIKYIGNSDYNEKTEQVSIKVYSPSTYTGIVYVSTNGDDSNDGSVDSPKLTIKKAVAQALKEGGSHQIIVLDGRYYVNDVIINSYLNITGQGNVIFDGRGLGRIFNITNGDVIIKNIIFTNGKSTTGGAIYNIANLTLINDTFIDNTANTGGAITTSSITIINSTFKNNQATSGNGGAINALYNSTRVVNITGSVFENNIASSNGGVYYESTGNMINITDSVFRNNTGVSGGVLYLSTNSTIKNTTFTDNNSTYSSYSSYGGGAIYVTSKKLIVIDSVFTNNYAKNYGAAILANSPLELLNTTISNNIDKSDGIIYARNNLTIINSTIANNTANGGVIYISGYSAVFNMTNTNIYNNSGKGGVAIYVSSLKNFTIDNSTFTNNIANNSQRIVYISSSSTIGVINNSLFKNNIGNYTVYGNNKINITNTVFESNSVNGKLLYNINAANNTYTNNSLPVTLTQTITTNKTKVNITVKLSTDKVYNTTVNRGTITITDNGREITKIDVNDSDINYIYTTIAGEHNIEVTYTDASNDFSTKSMNKTITIDKISTTITLNPINPIKVLENITINATLTDDEGNGISNENIILKINGKTITTLQTDENGNVLYNYTIKNMGLHNINLIYQGSDVYMATNTSTVVYADSLKTSIILEKITTKYNDTTTITVGVVDELGNNVTTGRVILKINGKTLKDADGNIIYADVVNGSAKFTTTLNMKPKIYTVTAIYGGRNYYESSINNTTLLITKRDATVSFEDIPQAMAGKEVIIKVKVVDDDVDTLVNTGRVILKINGKTLKDTTGNIIFTDVVNGIATVKYTIPSNFKAKSYTLTAVFSDNYYNRVDVTSKFDVITQTKSLSTLRIDTSIITDAKPIQSNNSKTTIQNNYILPKAVKV</sequence>
<evidence type="ECO:0000259" key="1">
    <source>
        <dbReference type="Pfam" id="PF13229"/>
    </source>
</evidence>
<dbReference type="InterPro" id="IPR012334">
    <property type="entry name" value="Pectin_lyas_fold"/>
</dbReference>
<dbReference type="Gene3D" id="2.60.40.10">
    <property type="entry name" value="Immunoglobulins"/>
    <property type="match status" value="4"/>
</dbReference>
<accession>A0A328Q0K3</accession>
<dbReference type="InterPro" id="IPR013783">
    <property type="entry name" value="Ig-like_fold"/>
</dbReference>
<evidence type="ECO:0000313" key="3">
    <source>
        <dbReference type="Proteomes" id="UP000248557"/>
    </source>
</evidence>
<dbReference type="InterPro" id="IPR006626">
    <property type="entry name" value="PbH1"/>
</dbReference>
<organism evidence="2 3">
    <name type="scientific">Methanosphaera stadtmanae</name>
    <dbReference type="NCBI Taxonomy" id="2317"/>
    <lineage>
        <taxon>Archaea</taxon>
        <taxon>Methanobacteriati</taxon>
        <taxon>Methanobacteriota</taxon>
        <taxon>Methanomada group</taxon>
        <taxon>Methanobacteria</taxon>
        <taxon>Methanobacteriales</taxon>
        <taxon>Methanobacteriaceae</taxon>
        <taxon>Methanosphaera</taxon>
    </lineage>
</organism>